<protein>
    <submittedName>
        <fullName evidence="6">DNA repair recA homolog 1, chloroplastic</fullName>
    </submittedName>
</protein>
<comment type="caution">
    <text evidence="6">The sequence shown here is derived from an EMBL/GenBank/DDBJ whole genome shotgun (WGS) entry which is preliminary data.</text>
</comment>
<sequence>MHLIIPPKPRYLYSKICNFSSPSFSNVSLLQFIVQASRPHLRPRYLMKKIWARSEFDAKVNGALSTDFDPRFLDRQKALEAAMNDMNNSFGKGSVTRLGSAGGALVETFQSGCLTLDFALGGGLPKGRIVEIYGPESSGKTTLALHAIAEVQKLGGNAMLVMQSMLLTQHTQKHWEWM</sequence>
<dbReference type="OrthoDB" id="5957327at2759"/>
<dbReference type="PANTHER" id="PTHR45900:SF1">
    <property type="entry name" value="MITOCHONDRIAL DNA REPAIR PROTEIN RECA HOMOLOG-RELATED"/>
    <property type="match status" value="1"/>
</dbReference>
<accession>A0A8S0SWE1</accession>
<keyword evidence="4" id="KW-0233">DNA recombination</keyword>
<evidence type="ECO:0000313" key="6">
    <source>
        <dbReference type="EMBL" id="CAA2997548.1"/>
    </source>
</evidence>
<dbReference type="GO" id="GO:0006281">
    <property type="term" value="P:DNA repair"/>
    <property type="evidence" value="ECO:0007669"/>
    <property type="project" value="InterPro"/>
</dbReference>
<keyword evidence="7" id="KW-1185">Reference proteome</keyword>
<dbReference type="Gramene" id="OE9A007284T1">
    <property type="protein sequence ID" value="OE9A007284C1"/>
    <property type="gene ID" value="OE9A007284"/>
</dbReference>
<dbReference type="EMBL" id="CACTIH010005559">
    <property type="protein sequence ID" value="CAA2997548.1"/>
    <property type="molecule type" value="Genomic_DNA"/>
</dbReference>
<dbReference type="Proteomes" id="UP000594638">
    <property type="component" value="Unassembled WGS sequence"/>
</dbReference>
<dbReference type="Gene3D" id="3.40.50.300">
    <property type="entry name" value="P-loop containing nucleotide triphosphate hydrolases"/>
    <property type="match status" value="1"/>
</dbReference>
<evidence type="ECO:0000256" key="1">
    <source>
        <dbReference type="ARBA" id="ARBA00009391"/>
    </source>
</evidence>
<dbReference type="InterPro" id="IPR049428">
    <property type="entry name" value="RecA-like_N"/>
</dbReference>
<keyword evidence="2" id="KW-0547">Nucleotide-binding</keyword>
<dbReference type="InterPro" id="IPR027417">
    <property type="entry name" value="P-loop_NTPase"/>
</dbReference>
<proteinExistence type="inferred from homology"/>
<reference evidence="6 7" key="1">
    <citation type="submission" date="2019-12" db="EMBL/GenBank/DDBJ databases">
        <authorList>
            <person name="Alioto T."/>
            <person name="Alioto T."/>
            <person name="Gomez Garrido J."/>
        </authorList>
    </citation>
    <scope>NUCLEOTIDE SEQUENCE [LARGE SCALE GENOMIC DNA]</scope>
</reference>
<feature type="domain" description="RecA family profile 1" evidence="5">
    <location>
        <begin position="105"/>
        <end position="178"/>
    </location>
</feature>
<evidence type="ECO:0000256" key="3">
    <source>
        <dbReference type="ARBA" id="ARBA00022840"/>
    </source>
</evidence>
<evidence type="ECO:0000313" key="7">
    <source>
        <dbReference type="Proteomes" id="UP000594638"/>
    </source>
</evidence>
<comment type="similarity">
    <text evidence="1">Belongs to the RecA family.</text>
</comment>
<dbReference type="GO" id="GO:0140664">
    <property type="term" value="F:ATP-dependent DNA damage sensor activity"/>
    <property type="evidence" value="ECO:0007669"/>
    <property type="project" value="InterPro"/>
</dbReference>
<dbReference type="GO" id="GO:0003697">
    <property type="term" value="F:single-stranded DNA binding"/>
    <property type="evidence" value="ECO:0007669"/>
    <property type="project" value="InterPro"/>
</dbReference>
<dbReference type="InterPro" id="IPR013765">
    <property type="entry name" value="DNA_recomb/repair_RecA"/>
</dbReference>
<dbReference type="PANTHER" id="PTHR45900">
    <property type="entry name" value="RECA"/>
    <property type="match status" value="1"/>
</dbReference>
<evidence type="ECO:0000256" key="2">
    <source>
        <dbReference type="ARBA" id="ARBA00022741"/>
    </source>
</evidence>
<dbReference type="Pfam" id="PF00154">
    <property type="entry name" value="RecA_N"/>
    <property type="match status" value="1"/>
</dbReference>
<keyword evidence="3" id="KW-0067">ATP-binding</keyword>
<gene>
    <name evidence="6" type="ORF">OLEA9_A007284</name>
</gene>
<dbReference type="SUPFAM" id="SSF52540">
    <property type="entry name" value="P-loop containing nucleoside triphosphate hydrolases"/>
    <property type="match status" value="1"/>
</dbReference>
<evidence type="ECO:0000256" key="4">
    <source>
        <dbReference type="ARBA" id="ARBA00023172"/>
    </source>
</evidence>
<dbReference type="InterPro" id="IPR020588">
    <property type="entry name" value="RecA_ATP-bd"/>
</dbReference>
<dbReference type="GO" id="GO:0006310">
    <property type="term" value="P:DNA recombination"/>
    <property type="evidence" value="ECO:0007669"/>
    <property type="project" value="UniProtKB-KW"/>
</dbReference>
<dbReference type="AlphaFoldDB" id="A0A8S0SWE1"/>
<name>A0A8S0SWE1_OLEEU</name>
<organism evidence="6 7">
    <name type="scientific">Olea europaea subsp. europaea</name>
    <dbReference type="NCBI Taxonomy" id="158383"/>
    <lineage>
        <taxon>Eukaryota</taxon>
        <taxon>Viridiplantae</taxon>
        <taxon>Streptophyta</taxon>
        <taxon>Embryophyta</taxon>
        <taxon>Tracheophyta</taxon>
        <taxon>Spermatophyta</taxon>
        <taxon>Magnoliopsida</taxon>
        <taxon>eudicotyledons</taxon>
        <taxon>Gunneridae</taxon>
        <taxon>Pentapetalae</taxon>
        <taxon>asterids</taxon>
        <taxon>lamiids</taxon>
        <taxon>Lamiales</taxon>
        <taxon>Oleaceae</taxon>
        <taxon>Oleeae</taxon>
        <taxon>Olea</taxon>
    </lineage>
</organism>
<dbReference type="PROSITE" id="PS50162">
    <property type="entry name" value="RECA_2"/>
    <property type="match status" value="1"/>
</dbReference>
<evidence type="ECO:0000259" key="5">
    <source>
        <dbReference type="PROSITE" id="PS50162"/>
    </source>
</evidence>
<dbReference type="GO" id="GO:0005524">
    <property type="term" value="F:ATP binding"/>
    <property type="evidence" value="ECO:0007669"/>
    <property type="project" value="UniProtKB-KW"/>
</dbReference>